<evidence type="ECO:0000259" key="1">
    <source>
        <dbReference type="PROSITE" id="PS01124"/>
    </source>
</evidence>
<comment type="caution">
    <text evidence="2">The sequence shown here is derived from an EMBL/GenBank/DDBJ whole genome shotgun (WGS) entry which is preliminary data.</text>
</comment>
<accession>A0A0M9GCQ7</accession>
<dbReference type="GO" id="GO:0043565">
    <property type="term" value="F:sequence-specific DNA binding"/>
    <property type="evidence" value="ECO:0007669"/>
    <property type="project" value="InterPro"/>
</dbReference>
<evidence type="ECO:0000313" key="3">
    <source>
        <dbReference type="Proteomes" id="UP000037931"/>
    </source>
</evidence>
<organism evidence="2 3">
    <name type="scientific">Pseudomonas asplenii</name>
    <dbReference type="NCBI Taxonomy" id="53407"/>
    <lineage>
        <taxon>Bacteria</taxon>
        <taxon>Pseudomonadati</taxon>
        <taxon>Pseudomonadota</taxon>
        <taxon>Gammaproteobacteria</taxon>
        <taxon>Pseudomonadales</taxon>
        <taxon>Pseudomonadaceae</taxon>
        <taxon>Pseudomonas</taxon>
    </lineage>
</organism>
<dbReference type="InterPro" id="IPR018060">
    <property type="entry name" value="HTH_AraC"/>
</dbReference>
<dbReference type="Gene3D" id="1.10.10.60">
    <property type="entry name" value="Homeodomain-like"/>
    <property type="match status" value="1"/>
</dbReference>
<dbReference type="STRING" id="50340.PF66_05796"/>
<feature type="domain" description="HTH araC/xylS-type" evidence="1">
    <location>
        <begin position="1"/>
        <end position="73"/>
    </location>
</feature>
<keyword evidence="2" id="KW-0238">DNA-binding</keyword>
<evidence type="ECO:0000313" key="2">
    <source>
        <dbReference type="EMBL" id="KPA87838.1"/>
    </source>
</evidence>
<name>A0A0M9GCQ7_9PSED</name>
<gene>
    <name evidence="2" type="ORF">PF66_05796</name>
</gene>
<dbReference type="EMBL" id="JSYZ01000026">
    <property type="protein sequence ID" value="KPA87838.1"/>
    <property type="molecule type" value="Genomic_DNA"/>
</dbReference>
<dbReference type="SMART" id="SM00342">
    <property type="entry name" value="HTH_ARAC"/>
    <property type="match status" value="1"/>
</dbReference>
<dbReference type="AlphaFoldDB" id="A0A0M9GCQ7"/>
<dbReference type="PATRIC" id="fig|50340.43.peg.3508"/>
<dbReference type="GO" id="GO:0003700">
    <property type="term" value="F:DNA-binding transcription factor activity"/>
    <property type="evidence" value="ECO:0007669"/>
    <property type="project" value="InterPro"/>
</dbReference>
<dbReference type="Proteomes" id="UP000037931">
    <property type="component" value="Unassembled WGS sequence"/>
</dbReference>
<proteinExistence type="predicted"/>
<dbReference type="PROSITE" id="PS01124">
    <property type="entry name" value="HTH_ARAC_FAMILY_2"/>
    <property type="match status" value="1"/>
</dbReference>
<protein>
    <submittedName>
        <fullName evidence="2">Transcriptional regulator containing an amidase domain and an AraC-type DNA-binding HTH domain</fullName>
    </submittedName>
</protein>
<dbReference type="Pfam" id="PF12833">
    <property type="entry name" value="HTH_18"/>
    <property type="match status" value="1"/>
</dbReference>
<sequence length="75" mass="8467">MHPRTLQRCAEAILGKSPLAFFQDLRVEQAKHLVATGHDLEVIAEKVGYCDAATLRNRLRRKLGRGVRELRSELG</sequence>
<reference evidence="2 3" key="1">
    <citation type="journal article" date="2015" name="PLoS ONE">
        <title>Rice-Infecting Pseudomonas Genomes Are Highly Accessorized and Harbor Multiple Putative Virulence Mechanisms to Cause Sheath Brown Rot.</title>
        <authorList>
            <person name="Quibod I.L."/>
            <person name="Grande G."/>
            <person name="Oreiro E.G."/>
            <person name="Borja F.N."/>
            <person name="Dossa G.S."/>
            <person name="Mauleon R."/>
            <person name="Cruz C.V."/>
            <person name="Oliva R."/>
        </authorList>
    </citation>
    <scope>NUCLEOTIDE SEQUENCE [LARGE SCALE GENOMIC DNA]</scope>
    <source>
        <strain evidence="2 3">IRRI 6609</strain>
    </source>
</reference>
<keyword evidence="3" id="KW-1185">Reference proteome</keyword>